<dbReference type="NCBIfam" id="TIGR00556">
    <property type="entry name" value="pantethn_trn"/>
    <property type="match status" value="1"/>
</dbReference>
<dbReference type="InterPro" id="IPR008278">
    <property type="entry name" value="4-PPantetheinyl_Trfase_dom"/>
</dbReference>
<evidence type="ECO:0000256" key="4">
    <source>
        <dbReference type="ARBA" id="ARBA00022832"/>
    </source>
</evidence>
<keyword evidence="3" id="KW-0479">Metal-binding</keyword>
<organism evidence="9 10">
    <name type="scientific">Coprinopsis marcescibilis</name>
    <name type="common">Agaric fungus</name>
    <name type="synonym">Psathyrella marcescibilis</name>
    <dbReference type="NCBI Taxonomy" id="230819"/>
    <lineage>
        <taxon>Eukaryota</taxon>
        <taxon>Fungi</taxon>
        <taxon>Dikarya</taxon>
        <taxon>Basidiomycota</taxon>
        <taxon>Agaricomycotina</taxon>
        <taxon>Agaricomycetes</taxon>
        <taxon>Agaricomycetidae</taxon>
        <taxon>Agaricales</taxon>
        <taxon>Agaricineae</taxon>
        <taxon>Psathyrellaceae</taxon>
        <taxon>Coprinopsis</taxon>
    </lineage>
</organism>
<dbReference type="InterPro" id="IPR002582">
    <property type="entry name" value="ACPS"/>
</dbReference>
<dbReference type="InterPro" id="IPR004568">
    <property type="entry name" value="Ppantetheine-prot_Trfase_dom"/>
</dbReference>
<name>A0A5C3L7S5_COPMA</name>
<reference evidence="9 10" key="1">
    <citation type="journal article" date="2019" name="Nat. Ecol. Evol.">
        <title>Megaphylogeny resolves global patterns of mushroom evolution.</title>
        <authorList>
            <person name="Varga T."/>
            <person name="Krizsan K."/>
            <person name="Foldi C."/>
            <person name="Dima B."/>
            <person name="Sanchez-Garcia M."/>
            <person name="Sanchez-Ramirez S."/>
            <person name="Szollosi G.J."/>
            <person name="Szarkandi J.G."/>
            <person name="Papp V."/>
            <person name="Albert L."/>
            <person name="Andreopoulos W."/>
            <person name="Angelini C."/>
            <person name="Antonin V."/>
            <person name="Barry K.W."/>
            <person name="Bougher N.L."/>
            <person name="Buchanan P."/>
            <person name="Buyck B."/>
            <person name="Bense V."/>
            <person name="Catcheside P."/>
            <person name="Chovatia M."/>
            <person name="Cooper J."/>
            <person name="Damon W."/>
            <person name="Desjardin D."/>
            <person name="Finy P."/>
            <person name="Geml J."/>
            <person name="Haridas S."/>
            <person name="Hughes K."/>
            <person name="Justo A."/>
            <person name="Karasinski D."/>
            <person name="Kautmanova I."/>
            <person name="Kiss B."/>
            <person name="Kocsube S."/>
            <person name="Kotiranta H."/>
            <person name="LaButti K.M."/>
            <person name="Lechner B.E."/>
            <person name="Liimatainen K."/>
            <person name="Lipzen A."/>
            <person name="Lukacs Z."/>
            <person name="Mihaltcheva S."/>
            <person name="Morgado L.N."/>
            <person name="Niskanen T."/>
            <person name="Noordeloos M.E."/>
            <person name="Ohm R.A."/>
            <person name="Ortiz-Santana B."/>
            <person name="Ovrebo C."/>
            <person name="Racz N."/>
            <person name="Riley R."/>
            <person name="Savchenko A."/>
            <person name="Shiryaev A."/>
            <person name="Soop K."/>
            <person name="Spirin V."/>
            <person name="Szebenyi C."/>
            <person name="Tomsovsky M."/>
            <person name="Tulloss R.E."/>
            <person name="Uehling J."/>
            <person name="Grigoriev I.V."/>
            <person name="Vagvolgyi C."/>
            <person name="Papp T."/>
            <person name="Martin F.M."/>
            <person name="Miettinen O."/>
            <person name="Hibbett D.S."/>
            <person name="Nagy L.G."/>
        </authorList>
    </citation>
    <scope>NUCLEOTIDE SEQUENCE [LARGE SCALE GENOMIC DNA]</scope>
    <source>
        <strain evidence="9 10">CBS 121175</strain>
    </source>
</reference>
<evidence type="ECO:0000256" key="5">
    <source>
        <dbReference type="ARBA" id="ARBA00022842"/>
    </source>
</evidence>
<dbReference type="STRING" id="230819.A0A5C3L7S5"/>
<dbReference type="HAMAP" id="MF_00101">
    <property type="entry name" value="AcpS"/>
    <property type="match status" value="1"/>
</dbReference>
<dbReference type="NCBIfam" id="TIGR00516">
    <property type="entry name" value="acpS"/>
    <property type="match status" value="1"/>
</dbReference>
<gene>
    <name evidence="9" type="ORF">FA15DRAFT_664860</name>
</gene>
<evidence type="ECO:0000313" key="9">
    <source>
        <dbReference type="EMBL" id="TFK28800.1"/>
    </source>
</evidence>
<dbReference type="Pfam" id="PF01648">
    <property type="entry name" value="ACPS"/>
    <property type="match status" value="1"/>
</dbReference>
<evidence type="ECO:0000313" key="10">
    <source>
        <dbReference type="Proteomes" id="UP000307440"/>
    </source>
</evidence>
<evidence type="ECO:0000259" key="8">
    <source>
        <dbReference type="Pfam" id="PF01648"/>
    </source>
</evidence>
<keyword evidence="1" id="KW-0444">Lipid biosynthesis</keyword>
<evidence type="ECO:0000256" key="6">
    <source>
        <dbReference type="ARBA" id="ARBA00023098"/>
    </source>
</evidence>
<keyword evidence="5" id="KW-0460">Magnesium</keyword>
<keyword evidence="10" id="KW-1185">Reference proteome</keyword>
<keyword evidence="7" id="KW-0275">Fatty acid biosynthesis</keyword>
<dbReference type="InterPro" id="IPR037143">
    <property type="entry name" value="4-PPantetheinyl_Trfase_dom_sf"/>
</dbReference>
<feature type="domain" description="4'-phosphopantetheinyl transferase" evidence="8">
    <location>
        <begin position="5"/>
        <end position="121"/>
    </location>
</feature>
<dbReference type="AlphaFoldDB" id="A0A5C3L7S5"/>
<dbReference type="OrthoDB" id="15433at2759"/>
<dbReference type="EMBL" id="ML210153">
    <property type="protein sequence ID" value="TFK28800.1"/>
    <property type="molecule type" value="Genomic_DNA"/>
</dbReference>
<sequence>MAILGIGVDIVHLPRIVSILKKSYADKFVKKILSPQEYVKWASLKTSEEAARVRFVAVRFCVKEAAYKAIYPSARPTWKEFTYSGLTGGEKPSLRYAPLKQLDKPSVGAIHVSVSHDGDYVFSQVLVEAPTACQ</sequence>
<evidence type="ECO:0000256" key="2">
    <source>
        <dbReference type="ARBA" id="ARBA00022679"/>
    </source>
</evidence>
<dbReference type="Proteomes" id="UP000307440">
    <property type="component" value="Unassembled WGS sequence"/>
</dbReference>
<dbReference type="SUPFAM" id="SSF56214">
    <property type="entry name" value="4'-phosphopantetheinyl transferase"/>
    <property type="match status" value="1"/>
</dbReference>
<keyword evidence="4" id="KW-0276">Fatty acid metabolism</keyword>
<keyword evidence="2 9" id="KW-0808">Transferase</keyword>
<protein>
    <submittedName>
        <fullName evidence="9">4'-phosphopantetheinyl transferase</fullName>
    </submittedName>
</protein>
<evidence type="ECO:0000256" key="1">
    <source>
        <dbReference type="ARBA" id="ARBA00022516"/>
    </source>
</evidence>
<proteinExistence type="inferred from homology"/>
<evidence type="ECO:0000256" key="3">
    <source>
        <dbReference type="ARBA" id="ARBA00022723"/>
    </source>
</evidence>
<dbReference type="GO" id="GO:0000287">
    <property type="term" value="F:magnesium ion binding"/>
    <property type="evidence" value="ECO:0007669"/>
    <property type="project" value="InterPro"/>
</dbReference>
<dbReference type="Gene3D" id="3.90.470.20">
    <property type="entry name" value="4'-phosphopantetheinyl transferase domain"/>
    <property type="match status" value="1"/>
</dbReference>
<evidence type="ECO:0000256" key="7">
    <source>
        <dbReference type="ARBA" id="ARBA00023160"/>
    </source>
</evidence>
<accession>A0A5C3L7S5</accession>
<dbReference type="GO" id="GO:0006633">
    <property type="term" value="P:fatty acid biosynthetic process"/>
    <property type="evidence" value="ECO:0007669"/>
    <property type="project" value="UniProtKB-KW"/>
</dbReference>
<dbReference type="GO" id="GO:0008897">
    <property type="term" value="F:holo-[acyl-carrier-protein] synthase activity"/>
    <property type="evidence" value="ECO:0007669"/>
    <property type="project" value="InterPro"/>
</dbReference>
<keyword evidence="6" id="KW-0443">Lipid metabolism</keyword>